<dbReference type="InterPro" id="IPR002035">
    <property type="entry name" value="VWF_A"/>
</dbReference>
<keyword evidence="4" id="KW-1185">Reference proteome</keyword>
<feature type="compositionally biased region" description="Basic and acidic residues" evidence="1">
    <location>
        <begin position="1"/>
        <end position="12"/>
    </location>
</feature>
<comment type="caution">
    <text evidence="3">The sequence shown here is derived from an EMBL/GenBank/DDBJ whole genome shotgun (WGS) entry which is preliminary data.</text>
</comment>
<feature type="compositionally biased region" description="Low complexity" evidence="1">
    <location>
        <begin position="422"/>
        <end position="433"/>
    </location>
</feature>
<evidence type="ECO:0000256" key="1">
    <source>
        <dbReference type="SAM" id="MobiDB-lite"/>
    </source>
</evidence>
<feature type="region of interest" description="Disordered" evidence="1">
    <location>
        <begin position="420"/>
        <end position="486"/>
    </location>
</feature>
<reference evidence="3 4" key="1">
    <citation type="journal article" date="2013" name="Curr. Biol.">
        <title>The Genome of the Foraminiferan Reticulomyxa filosa.</title>
        <authorList>
            <person name="Glockner G."/>
            <person name="Hulsmann N."/>
            <person name="Schleicher M."/>
            <person name="Noegel A.A."/>
            <person name="Eichinger L."/>
            <person name="Gallinger C."/>
            <person name="Pawlowski J."/>
            <person name="Sierra R."/>
            <person name="Euteneuer U."/>
            <person name="Pillet L."/>
            <person name="Moustafa A."/>
            <person name="Platzer M."/>
            <person name="Groth M."/>
            <person name="Szafranski K."/>
            <person name="Schliwa M."/>
        </authorList>
    </citation>
    <scope>NUCLEOTIDE SEQUENCE [LARGE SCALE GENOMIC DNA]</scope>
</reference>
<evidence type="ECO:0000313" key="3">
    <source>
        <dbReference type="EMBL" id="ETO36068.1"/>
    </source>
</evidence>
<feature type="compositionally biased region" description="Gly residues" evidence="1">
    <location>
        <begin position="467"/>
        <end position="477"/>
    </location>
</feature>
<feature type="compositionally biased region" description="Polar residues" evidence="1">
    <location>
        <begin position="16"/>
        <end position="25"/>
    </location>
</feature>
<organism evidence="3 4">
    <name type="scientific">Reticulomyxa filosa</name>
    <dbReference type="NCBI Taxonomy" id="46433"/>
    <lineage>
        <taxon>Eukaryota</taxon>
        <taxon>Sar</taxon>
        <taxon>Rhizaria</taxon>
        <taxon>Retaria</taxon>
        <taxon>Foraminifera</taxon>
        <taxon>Monothalamids</taxon>
        <taxon>Reticulomyxidae</taxon>
        <taxon>Reticulomyxa</taxon>
    </lineage>
</organism>
<dbReference type="OrthoDB" id="301415at2759"/>
<feature type="non-terminal residue" evidence="3">
    <location>
        <position position="486"/>
    </location>
</feature>
<dbReference type="GO" id="GO:0004674">
    <property type="term" value="F:protein serine/threonine kinase activity"/>
    <property type="evidence" value="ECO:0007669"/>
    <property type="project" value="TreeGrafter"/>
</dbReference>
<dbReference type="PROSITE" id="PS50234">
    <property type="entry name" value="VWFA"/>
    <property type="match status" value="1"/>
</dbReference>
<protein>
    <recommendedName>
        <fullName evidence="2">VWFA domain-containing protein</fullName>
    </recommendedName>
</protein>
<dbReference type="EMBL" id="ASPP01001025">
    <property type="protein sequence ID" value="ETO36068.1"/>
    <property type="molecule type" value="Genomic_DNA"/>
</dbReference>
<dbReference type="Proteomes" id="UP000023152">
    <property type="component" value="Unassembled WGS sequence"/>
</dbReference>
<dbReference type="AlphaFoldDB" id="X6PD81"/>
<sequence>MEKKADDNEEQKVAAPSQNKEGNKDVNATLQKWIKEQTQRPKFELDMVFILDCTGSMNPYIKSARDNINHIVDEISNDKDISCDLRCALICYRDFPPQDETFVTQITPFTSLPLTIKSTLSKMNATGYVQLFCVCVCVCLRRKKKKKDEKFANVHFTKKKKKKRGGDMPECLTKALWDLRYSLTDGWRNDSIKVAVVITDAPPHGIETHMSDGFPDGDPLNVESDEMRPEGCEASSMSSKQVKSDTTRCINVLDVIRSIRDDLNLSIYSVACEPSVSTQSDFARDFLEYISECTNGKYLPLTNATLLPSVIIGSIKEQVVTDQLVKHMDELISTIQRNYAQEYGETVTLSEQEIGAMITKEWTNAGLKSCEVSIGSLYRKTRSRVNVDLLLNEQRVKSLQDFKKQCTQLPRLNYDDFRHLSTDTPDTRSSSPPYHFGGDMADRSVGRSRPYSGRGRGGGRGGERGGGRGGGGRGGVARGSRGRGGH</sequence>
<accession>X6PD81</accession>
<dbReference type="InterPro" id="IPR036465">
    <property type="entry name" value="vWFA_dom_sf"/>
</dbReference>
<dbReference type="SUPFAM" id="SSF53300">
    <property type="entry name" value="vWA-like"/>
    <property type="match status" value="1"/>
</dbReference>
<feature type="domain" description="VWFA" evidence="2">
    <location>
        <begin position="46"/>
        <end position="315"/>
    </location>
</feature>
<evidence type="ECO:0000313" key="4">
    <source>
        <dbReference type="Proteomes" id="UP000023152"/>
    </source>
</evidence>
<feature type="region of interest" description="Disordered" evidence="1">
    <location>
        <begin position="1"/>
        <end position="25"/>
    </location>
</feature>
<dbReference type="InterPro" id="IPR052969">
    <property type="entry name" value="Thr-specific_kinase-like"/>
</dbReference>
<dbReference type="PANTHER" id="PTHR47763:SF1">
    <property type="entry name" value="DUF659 DOMAIN-CONTAINING PROTEIN"/>
    <property type="match status" value="1"/>
</dbReference>
<dbReference type="GO" id="GO:0005737">
    <property type="term" value="C:cytoplasm"/>
    <property type="evidence" value="ECO:0007669"/>
    <property type="project" value="TreeGrafter"/>
</dbReference>
<evidence type="ECO:0000259" key="2">
    <source>
        <dbReference type="PROSITE" id="PS50234"/>
    </source>
</evidence>
<name>X6PD81_RETFI</name>
<proteinExistence type="predicted"/>
<dbReference type="Gene3D" id="3.40.50.410">
    <property type="entry name" value="von Willebrand factor, type A domain"/>
    <property type="match status" value="1"/>
</dbReference>
<dbReference type="PANTHER" id="PTHR47763">
    <property type="entry name" value="ALPHA-PROTEIN KINASE VWKA"/>
    <property type="match status" value="1"/>
</dbReference>
<gene>
    <name evidence="3" type="ORF">RFI_00994</name>
</gene>